<dbReference type="Proteomes" id="UP000199706">
    <property type="component" value="Unassembled WGS sequence"/>
</dbReference>
<keyword evidence="1" id="KW-0805">Transcription regulation</keyword>
<dbReference type="PANTHER" id="PTHR40055">
    <property type="entry name" value="TRANSCRIPTIONAL REGULATOR YGIV-RELATED"/>
    <property type="match status" value="1"/>
</dbReference>
<dbReference type="AlphaFoldDB" id="A0A1G8IEX4"/>
<evidence type="ECO:0000256" key="2">
    <source>
        <dbReference type="ARBA" id="ARBA00023163"/>
    </source>
</evidence>
<dbReference type="Pfam" id="PF06445">
    <property type="entry name" value="GyrI-like"/>
    <property type="match status" value="1"/>
</dbReference>
<sequence>MSSTNPRSTPDRHSELIARALAYAETHLDGPLTAEILADRAAMSRHHFHRVFRAYMDCSVADYVTWLRLRRAFALLVSGDEPVAEIAAAVGYESAQALAKAMRRDFGTTPTAVRQGGAPAFEDLLNPGRGAGLRKNANGAINMQVTRLTHLPAGIVALTATARGMVDNTMMRAAQQAYGEVLQEADRAGLREHIKSYLSLVPDDPRGPDDPHCRFIAGLVFGYSLATCSGNVEQPAGVKLSGSLAWQAVASGRYAVFTHVGPYTTLHLTWKSIYRDWLPASGERLRDEPPLELNLSRAEATPPDLLRTEIWLPLV</sequence>
<dbReference type="SMART" id="SM00342">
    <property type="entry name" value="HTH_ARAC"/>
    <property type="match status" value="1"/>
</dbReference>
<dbReference type="InterPro" id="IPR010499">
    <property type="entry name" value="AraC_E-bd"/>
</dbReference>
<dbReference type="GO" id="GO:0003700">
    <property type="term" value="F:DNA-binding transcription factor activity"/>
    <property type="evidence" value="ECO:0007669"/>
    <property type="project" value="InterPro"/>
</dbReference>
<dbReference type="InterPro" id="IPR029442">
    <property type="entry name" value="GyrI-like"/>
</dbReference>
<protein>
    <submittedName>
        <fullName evidence="4">AraC family transcriptional regulator</fullName>
    </submittedName>
</protein>
<feature type="domain" description="HTH araC/xylS-type" evidence="3">
    <location>
        <begin position="18"/>
        <end position="116"/>
    </location>
</feature>
<name>A0A1G8IEX4_9BURK</name>
<evidence type="ECO:0000256" key="1">
    <source>
        <dbReference type="ARBA" id="ARBA00023015"/>
    </source>
</evidence>
<dbReference type="InterPro" id="IPR011256">
    <property type="entry name" value="Reg_factor_effector_dom_sf"/>
</dbReference>
<gene>
    <name evidence="4" type="ORF">SAMN05216466_11873</name>
</gene>
<dbReference type="InterPro" id="IPR050908">
    <property type="entry name" value="SmbC-like"/>
</dbReference>
<dbReference type="PROSITE" id="PS01124">
    <property type="entry name" value="HTH_ARAC_FAMILY_2"/>
    <property type="match status" value="1"/>
</dbReference>
<dbReference type="SMART" id="SM00871">
    <property type="entry name" value="AraC_E_bind"/>
    <property type="match status" value="1"/>
</dbReference>
<evidence type="ECO:0000313" key="4">
    <source>
        <dbReference type="EMBL" id="SDI17347.1"/>
    </source>
</evidence>
<keyword evidence="2" id="KW-0804">Transcription</keyword>
<dbReference type="InterPro" id="IPR009057">
    <property type="entry name" value="Homeodomain-like_sf"/>
</dbReference>
<evidence type="ECO:0000313" key="5">
    <source>
        <dbReference type="Proteomes" id="UP000199706"/>
    </source>
</evidence>
<accession>A0A1G8IEX4</accession>
<dbReference type="Gene3D" id="3.20.80.10">
    <property type="entry name" value="Regulatory factor, effector binding domain"/>
    <property type="match status" value="1"/>
</dbReference>
<dbReference type="Gene3D" id="1.10.10.60">
    <property type="entry name" value="Homeodomain-like"/>
    <property type="match status" value="1"/>
</dbReference>
<proteinExistence type="predicted"/>
<dbReference type="GO" id="GO:0043565">
    <property type="term" value="F:sequence-specific DNA binding"/>
    <property type="evidence" value="ECO:0007669"/>
    <property type="project" value="InterPro"/>
</dbReference>
<evidence type="ECO:0000259" key="3">
    <source>
        <dbReference type="PROSITE" id="PS01124"/>
    </source>
</evidence>
<dbReference type="EMBL" id="FNCJ01000018">
    <property type="protein sequence ID" value="SDI17347.1"/>
    <property type="molecule type" value="Genomic_DNA"/>
</dbReference>
<dbReference type="SUPFAM" id="SSF46689">
    <property type="entry name" value="Homeodomain-like"/>
    <property type="match status" value="2"/>
</dbReference>
<reference evidence="4 5" key="1">
    <citation type="submission" date="2016-10" db="EMBL/GenBank/DDBJ databases">
        <authorList>
            <person name="de Groot N.N."/>
        </authorList>
    </citation>
    <scope>NUCLEOTIDE SEQUENCE [LARGE SCALE GENOMIC DNA]</scope>
    <source>
        <strain evidence="4 5">LMG 2247</strain>
    </source>
</reference>
<dbReference type="SUPFAM" id="SSF55136">
    <property type="entry name" value="Probable bacterial effector-binding domain"/>
    <property type="match status" value="1"/>
</dbReference>
<dbReference type="Pfam" id="PF12833">
    <property type="entry name" value="HTH_18"/>
    <property type="match status" value="1"/>
</dbReference>
<organism evidence="4 5">
    <name type="scientific">Paraburkholderia phenazinium</name>
    <dbReference type="NCBI Taxonomy" id="60549"/>
    <lineage>
        <taxon>Bacteria</taxon>
        <taxon>Pseudomonadati</taxon>
        <taxon>Pseudomonadota</taxon>
        <taxon>Betaproteobacteria</taxon>
        <taxon>Burkholderiales</taxon>
        <taxon>Burkholderiaceae</taxon>
        <taxon>Paraburkholderia</taxon>
    </lineage>
</organism>
<dbReference type="InterPro" id="IPR018060">
    <property type="entry name" value="HTH_AraC"/>
</dbReference>
<dbReference type="PANTHER" id="PTHR40055:SF1">
    <property type="entry name" value="TRANSCRIPTIONAL REGULATOR YGIV-RELATED"/>
    <property type="match status" value="1"/>
</dbReference>